<organism evidence="7 8">
    <name type="scientific">Candidatus Adlerbacteria bacterium GW2011_GWA1_54_10</name>
    <dbReference type="NCBI Taxonomy" id="1618605"/>
    <lineage>
        <taxon>Bacteria</taxon>
        <taxon>Candidatus Adleribacteriota</taxon>
    </lineage>
</organism>
<evidence type="ECO:0000256" key="3">
    <source>
        <dbReference type="ARBA" id="ARBA00022833"/>
    </source>
</evidence>
<evidence type="ECO:0000313" key="8">
    <source>
        <dbReference type="Proteomes" id="UP000034740"/>
    </source>
</evidence>
<evidence type="ECO:0000256" key="4">
    <source>
        <dbReference type="PROSITE-ProRule" id="PRU00510"/>
    </source>
</evidence>
<dbReference type="PANTHER" id="PTHR33823">
    <property type="entry name" value="RNA POLYMERASE-BINDING TRANSCRIPTION FACTOR DKSA-RELATED"/>
    <property type="match status" value="1"/>
</dbReference>
<dbReference type="AlphaFoldDB" id="A0A0G1XXS4"/>
<dbReference type="Pfam" id="PF01258">
    <property type="entry name" value="zf-dskA_traR"/>
    <property type="match status" value="1"/>
</dbReference>
<feature type="region of interest" description="Disordered" evidence="5">
    <location>
        <begin position="25"/>
        <end position="47"/>
    </location>
</feature>
<gene>
    <name evidence="7" type="ORF">UY83_C0001G0009</name>
</gene>
<evidence type="ECO:0000256" key="2">
    <source>
        <dbReference type="ARBA" id="ARBA00022771"/>
    </source>
</evidence>
<proteinExistence type="predicted"/>
<evidence type="ECO:0000256" key="1">
    <source>
        <dbReference type="ARBA" id="ARBA00022723"/>
    </source>
</evidence>
<keyword evidence="3" id="KW-0862">Zinc</keyword>
<keyword evidence="1" id="KW-0479">Metal-binding</keyword>
<dbReference type="SUPFAM" id="SSF57716">
    <property type="entry name" value="Glucocorticoid receptor-like (DNA-binding domain)"/>
    <property type="match status" value="1"/>
</dbReference>
<accession>A0A0G1XXS4</accession>
<comment type="caution">
    <text evidence="7">The sequence shown here is derived from an EMBL/GenBank/DDBJ whole genome shotgun (WGS) entry which is preliminary data.</text>
</comment>
<dbReference type="PATRIC" id="fig|1618605.3.peg.10"/>
<sequence length="118" mass="13273">MNTEYFKQKLEEERGVVEGQLKELGRENPSVPGDWDATGGSLETMSPIQDSNEAADKLEEYGERREETNQLEIRLREINEALGKIEKGTYGVCEVCGEPIGEDRLEANPAARTCKEHM</sequence>
<feature type="domain" description="Zinc finger DksA/TraR C4-type" evidence="6">
    <location>
        <begin position="88"/>
        <end position="116"/>
    </location>
</feature>
<dbReference type="SUPFAM" id="SSF75712">
    <property type="entry name" value="Rad50 coiled-coil Zn hook"/>
    <property type="match status" value="1"/>
</dbReference>
<keyword evidence="2" id="KW-0863">Zinc-finger</keyword>
<evidence type="ECO:0000256" key="5">
    <source>
        <dbReference type="SAM" id="MobiDB-lite"/>
    </source>
</evidence>
<evidence type="ECO:0000313" key="7">
    <source>
        <dbReference type="EMBL" id="KKW35978.1"/>
    </source>
</evidence>
<protein>
    <submittedName>
        <fullName evidence="7">Sporulation protein, yteA family</fullName>
    </submittedName>
</protein>
<dbReference type="GO" id="GO:0008270">
    <property type="term" value="F:zinc ion binding"/>
    <property type="evidence" value="ECO:0007669"/>
    <property type="project" value="UniProtKB-KW"/>
</dbReference>
<dbReference type="Proteomes" id="UP000034740">
    <property type="component" value="Unassembled WGS sequence"/>
</dbReference>
<reference evidence="7 8" key="1">
    <citation type="journal article" date="2015" name="Nature">
        <title>rRNA introns, odd ribosomes, and small enigmatic genomes across a large radiation of phyla.</title>
        <authorList>
            <person name="Brown C.T."/>
            <person name="Hug L.A."/>
            <person name="Thomas B.C."/>
            <person name="Sharon I."/>
            <person name="Castelle C.J."/>
            <person name="Singh A."/>
            <person name="Wilkins M.J."/>
            <person name="Williams K.H."/>
            <person name="Banfield J.F."/>
        </authorList>
    </citation>
    <scope>NUCLEOTIDE SEQUENCE [LARGE SCALE GENOMIC DNA]</scope>
</reference>
<dbReference type="PROSITE" id="PS51128">
    <property type="entry name" value="ZF_DKSA_2"/>
    <property type="match status" value="1"/>
</dbReference>
<dbReference type="EMBL" id="LCRO01000001">
    <property type="protein sequence ID" value="KKW35978.1"/>
    <property type="molecule type" value="Genomic_DNA"/>
</dbReference>
<name>A0A0G1XXS4_9BACT</name>
<dbReference type="PANTHER" id="PTHR33823:SF4">
    <property type="entry name" value="GENERAL STRESS PROTEIN 16O"/>
    <property type="match status" value="1"/>
</dbReference>
<feature type="zinc finger region" description="dksA C4-type" evidence="4">
    <location>
        <begin position="93"/>
        <end position="117"/>
    </location>
</feature>
<dbReference type="Gene3D" id="1.20.120.910">
    <property type="entry name" value="DksA, coiled-coil domain"/>
    <property type="match status" value="1"/>
</dbReference>
<dbReference type="InterPro" id="IPR000962">
    <property type="entry name" value="Znf_DskA_TraR"/>
</dbReference>
<evidence type="ECO:0000259" key="6">
    <source>
        <dbReference type="Pfam" id="PF01258"/>
    </source>
</evidence>